<evidence type="ECO:0000313" key="2">
    <source>
        <dbReference type="EMBL" id="KAG8065443.1"/>
    </source>
</evidence>
<evidence type="ECO:0000313" key="3">
    <source>
        <dbReference type="Proteomes" id="UP000729402"/>
    </source>
</evidence>
<feature type="domain" description="Glycosyl transferase CAP10" evidence="1">
    <location>
        <begin position="1"/>
        <end position="98"/>
    </location>
</feature>
<evidence type="ECO:0000259" key="1">
    <source>
        <dbReference type="Pfam" id="PF05686"/>
    </source>
</evidence>
<dbReference type="Pfam" id="PF05686">
    <property type="entry name" value="Glyco_transf_90"/>
    <property type="match status" value="1"/>
</dbReference>
<sequence>MLARSHIIASFRLVVRGGSIFVQRFSPPFQTRDLFTIWGIFQLLRRYPGRFPDLDLMFDCVDWPVVCEHLYRGNHAAFIPPLFSYCGDDTTLNIVFPD</sequence>
<keyword evidence="3" id="KW-1185">Reference proteome</keyword>
<dbReference type="OrthoDB" id="202415at2759"/>
<dbReference type="InterPro" id="IPR051091">
    <property type="entry name" value="O-Glucosyltr/Glycosyltrsf_90"/>
</dbReference>
<dbReference type="PANTHER" id="PTHR12203">
    <property type="entry name" value="KDEL LYS-ASP-GLU-LEU CONTAINING - RELATED"/>
    <property type="match status" value="1"/>
</dbReference>
<dbReference type="InterPro" id="IPR006598">
    <property type="entry name" value="CAP10"/>
</dbReference>
<dbReference type="AlphaFoldDB" id="A0A8J5S6H5"/>
<protein>
    <recommendedName>
        <fullName evidence="1">Glycosyl transferase CAP10 domain-containing protein</fullName>
    </recommendedName>
</protein>
<accession>A0A8J5S6H5</accession>
<reference evidence="2" key="1">
    <citation type="journal article" date="2021" name="bioRxiv">
        <title>Whole Genome Assembly and Annotation of Northern Wild Rice, Zizania palustris L., Supports a Whole Genome Duplication in the Zizania Genus.</title>
        <authorList>
            <person name="Haas M."/>
            <person name="Kono T."/>
            <person name="Macchietto M."/>
            <person name="Millas R."/>
            <person name="McGilp L."/>
            <person name="Shao M."/>
            <person name="Duquette J."/>
            <person name="Hirsch C.N."/>
            <person name="Kimball J."/>
        </authorList>
    </citation>
    <scope>NUCLEOTIDE SEQUENCE</scope>
    <source>
        <tissue evidence="2">Fresh leaf tissue</tissue>
    </source>
</reference>
<dbReference type="PANTHER" id="PTHR12203:SF99">
    <property type="entry name" value="OS04G0534100 PROTEIN"/>
    <property type="match status" value="1"/>
</dbReference>
<reference evidence="2" key="2">
    <citation type="submission" date="2021-02" db="EMBL/GenBank/DDBJ databases">
        <authorList>
            <person name="Kimball J.A."/>
            <person name="Haas M.W."/>
            <person name="Macchietto M."/>
            <person name="Kono T."/>
            <person name="Duquette J."/>
            <person name="Shao M."/>
        </authorList>
    </citation>
    <scope>NUCLEOTIDE SEQUENCE</scope>
    <source>
        <tissue evidence="2">Fresh leaf tissue</tissue>
    </source>
</reference>
<proteinExistence type="predicted"/>
<name>A0A8J5S6H5_ZIZPA</name>
<dbReference type="EMBL" id="JAAALK010000285">
    <property type="protein sequence ID" value="KAG8065443.1"/>
    <property type="molecule type" value="Genomic_DNA"/>
</dbReference>
<gene>
    <name evidence="2" type="ORF">GUJ93_ZPchr0004g38305</name>
</gene>
<organism evidence="2 3">
    <name type="scientific">Zizania palustris</name>
    <name type="common">Northern wild rice</name>
    <dbReference type="NCBI Taxonomy" id="103762"/>
    <lineage>
        <taxon>Eukaryota</taxon>
        <taxon>Viridiplantae</taxon>
        <taxon>Streptophyta</taxon>
        <taxon>Embryophyta</taxon>
        <taxon>Tracheophyta</taxon>
        <taxon>Spermatophyta</taxon>
        <taxon>Magnoliopsida</taxon>
        <taxon>Liliopsida</taxon>
        <taxon>Poales</taxon>
        <taxon>Poaceae</taxon>
        <taxon>BOP clade</taxon>
        <taxon>Oryzoideae</taxon>
        <taxon>Oryzeae</taxon>
        <taxon>Zizaniinae</taxon>
        <taxon>Zizania</taxon>
    </lineage>
</organism>
<comment type="caution">
    <text evidence="2">The sequence shown here is derived from an EMBL/GenBank/DDBJ whole genome shotgun (WGS) entry which is preliminary data.</text>
</comment>
<dbReference type="Proteomes" id="UP000729402">
    <property type="component" value="Unassembled WGS sequence"/>
</dbReference>